<dbReference type="STRING" id="440168.SAMN04487974_107152"/>
<feature type="transmembrane region" description="Helical" evidence="1">
    <location>
        <begin position="62"/>
        <end position="81"/>
    </location>
</feature>
<evidence type="ECO:0000313" key="3">
    <source>
        <dbReference type="Proteomes" id="UP000199495"/>
    </source>
</evidence>
<accession>A0A1G7WXM2</accession>
<keyword evidence="1" id="KW-0812">Transmembrane</keyword>
<dbReference type="OrthoDB" id="3538230at2"/>
<dbReference type="EMBL" id="FNCS01000007">
    <property type="protein sequence ID" value="SDG76060.1"/>
    <property type="molecule type" value="Genomic_DNA"/>
</dbReference>
<dbReference type="AlphaFoldDB" id="A0A1G7WXM2"/>
<feature type="transmembrane region" description="Helical" evidence="1">
    <location>
        <begin position="210"/>
        <end position="232"/>
    </location>
</feature>
<keyword evidence="1" id="KW-0472">Membrane</keyword>
<gene>
    <name evidence="2" type="ORF">SAMN04487974_107152</name>
</gene>
<reference evidence="2 3" key="1">
    <citation type="submission" date="2016-10" db="EMBL/GenBank/DDBJ databases">
        <authorList>
            <person name="de Groot N.N."/>
        </authorList>
    </citation>
    <scope>NUCLEOTIDE SEQUENCE [LARGE SCALE GENOMIC DNA]</scope>
    <source>
        <strain evidence="2 3">CGMCC 1.10267</strain>
    </source>
</reference>
<keyword evidence="1" id="KW-1133">Transmembrane helix</keyword>
<feature type="transmembrane region" description="Helical" evidence="1">
    <location>
        <begin position="21"/>
        <end position="42"/>
    </location>
</feature>
<feature type="transmembrane region" description="Helical" evidence="1">
    <location>
        <begin position="140"/>
        <end position="162"/>
    </location>
</feature>
<evidence type="ECO:0000313" key="2">
    <source>
        <dbReference type="EMBL" id="SDG76060.1"/>
    </source>
</evidence>
<keyword evidence="3" id="KW-1185">Reference proteome</keyword>
<organism evidence="2 3">
    <name type="scientific">Pelagibacterium luteolum</name>
    <dbReference type="NCBI Taxonomy" id="440168"/>
    <lineage>
        <taxon>Bacteria</taxon>
        <taxon>Pseudomonadati</taxon>
        <taxon>Pseudomonadota</taxon>
        <taxon>Alphaproteobacteria</taxon>
        <taxon>Hyphomicrobiales</taxon>
        <taxon>Devosiaceae</taxon>
        <taxon>Pelagibacterium</taxon>
    </lineage>
</organism>
<feature type="transmembrane region" description="Helical" evidence="1">
    <location>
        <begin position="93"/>
        <end position="120"/>
    </location>
</feature>
<evidence type="ECO:0000256" key="1">
    <source>
        <dbReference type="SAM" id="Phobius"/>
    </source>
</evidence>
<name>A0A1G7WXM2_9HYPH</name>
<dbReference type="Proteomes" id="UP000199495">
    <property type="component" value="Unassembled WGS sequence"/>
</dbReference>
<sequence>MTTAIARREPIFPKRILLDQLIFSIMVWAGFAVFMFALTFIVSLVREIEVSGWNIGGQPARWFAFVVGIYIGWTVLQLHVTHGGTRKGFAIQALIFSVAYAALLGALFVLTFFLEAGYYGLMGWPQALHQPELYAHPLDFGMALIQWVMIFGVWTLGGLLIGVAWYRNVILGALCIPLGLVAVSISTYTFSGEIGPMNWLRAFVPPQPGAVPAITAHLAIIAVFASLTWLAIRDIPIKNKSEAG</sequence>
<proteinExistence type="predicted"/>
<feature type="transmembrane region" description="Helical" evidence="1">
    <location>
        <begin position="169"/>
        <end position="190"/>
    </location>
</feature>
<protein>
    <submittedName>
        <fullName evidence="2">Uncharacterized protein</fullName>
    </submittedName>
</protein>
<dbReference type="RefSeq" id="WP_090597019.1">
    <property type="nucleotide sequence ID" value="NZ_FNCS01000007.1"/>
</dbReference>